<evidence type="ECO:0000313" key="1">
    <source>
        <dbReference type="EMBL" id="SEO75351.1"/>
    </source>
</evidence>
<proteinExistence type="predicted"/>
<dbReference type="Proteomes" id="UP000198775">
    <property type="component" value="Unassembled WGS sequence"/>
</dbReference>
<name>A0A1H8S9K9_9EURY</name>
<dbReference type="EMBL" id="FOCX01000018">
    <property type="protein sequence ID" value="SEO75351.1"/>
    <property type="molecule type" value="Genomic_DNA"/>
</dbReference>
<evidence type="ECO:0000313" key="2">
    <source>
        <dbReference type="Proteomes" id="UP000198775"/>
    </source>
</evidence>
<gene>
    <name evidence="1" type="ORF">SAMN05216388_101843</name>
</gene>
<keyword evidence="2" id="KW-1185">Reference proteome</keyword>
<reference evidence="2" key="1">
    <citation type="submission" date="2016-10" db="EMBL/GenBank/DDBJ databases">
        <authorList>
            <person name="Varghese N."/>
            <person name="Submissions S."/>
        </authorList>
    </citation>
    <scope>NUCLEOTIDE SEQUENCE [LARGE SCALE GENOMIC DNA]</scope>
    <source>
        <strain evidence="2">IBRC-M 10043</strain>
    </source>
</reference>
<protein>
    <submittedName>
        <fullName evidence="1">Uncharacterized protein</fullName>
    </submittedName>
</protein>
<sequence length="59" mass="6920">MAPTDEYDAERNNLDVVQFGEYDEDNIYVFYPKDAADEDLKTMWIRSPESDTIQLADQK</sequence>
<dbReference type="AlphaFoldDB" id="A0A1H8S9K9"/>
<dbReference type="RefSeq" id="WP_092662289.1">
    <property type="nucleotide sequence ID" value="NZ_FOCX01000018.1"/>
</dbReference>
<organism evidence="1 2">
    <name type="scientific">Halorientalis persicus</name>
    <dbReference type="NCBI Taxonomy" id="1367881"/>
    <lineage>
        <taxon>Archaea</taxon>
        <taxon>Methanobacteriati</taxon>
        <taxon>Methanobacteriota</taxon>
        <taxon>Stenosarchaea group</taxon>
        <taxon>Halobacteria</taxon>
        <taxon>Halobacteriales</taxon>
        <taxon>Haloarculaceae</taxon>
        <taxon>Halorientalis</taxon>
    </lineage>
</organism>
<accession>A0A1H8S9K9</accession>